<dbReference type="AlphaFoldDB" id="A0A067ED96"/>
<proteinExistence type="predicted"/>
<accession>A0A067ED96</accession>
<organism evidence="1 2">
    <name type="scientific">Citrus sinensis</name>
    <name type="common">Sweet orange</name>
    <name type="synonym">Citrus aurantium var. sinensis</name>
    <dbReference type="NCBI Taxonomy" id="2711"/>
    <lineage>
        <taxon>Eukaryota</taxon>
        <taxon>Viridiplantae</taxon>
        <taxon>Streptophyta</taxon>
        <taxon>Embryophyta</taxon>
        <taxon>Tracheophyta</taxon>
        <taxon>Spermatophyta</taxon>
        <taxon>Magnoliopsida</taxon>
        <taxon>eudicotyledons</taxon>
        <taxon>Gunneridae</taxon>
        <taxon>Pentapetalae</taxon>
        <taxon>rosids</taxon>
        <taxon>malvids</taxon>
        <taxon>Sapindales</taxon>
        <taxon>Rutaceae</taxon>
        <taxon>Aurantioideae</taxon>
        <taxon>Citrus</taxon>
    </lineage>
</organism>
<protein>
    <submittedName>
        <fullName evidence="1">Uncharacterized protein</fullName>
    </submittedName>
</protein>
<evidence type="ECO:0000313" key="2">
    <source>
        <dbReference type="Proteomes" id="UP000027120"/>
    </source>
</evidence>
<dbReference type="Proteomes" id="UP000027120">
    <property type="component" value="Unassembled WGS sequence"/>
</dbReference>
<evidence type="ECO:0000313" key="1">
    <source>
        <dbReference type="EMBL" id="KDO48891.1"/>
    </source>
</evidence>
<dbReference type="EMBL" id="KK785128">
    <property type="protein sequence ID" value="KDO48891.1"/>
    <property type="molecule type" value="Genomic_DNA"/>
</dbReference>
<gene>
    <name evidence="1" type="ORF">CISIN_1g034250mg</name>
</gene>
<name>A0A067ED96_CITSI</name>
<keyword evidence="2" id="KW-1185">Reference proteome</keyword>
<reference evidence="1 2" key="1">
    <citation type="submission" date="2014-04" db="EMBL/GenBank/DDBJ databases">
        <authorList>
            <consortium name="International Citrus Genome Consortium"/>
            <person name="Gmitter F."/>
            <person name="Chen C."/>
            <person name="Farmerie W."/>
            <person name="Harkins T."/>
            <person name="Desany B."/>
            <person name="Mohiuddin M."/>
            <person name="Kodira C."/>
            <person name="Borodovsky M."/>
            <person name="Lomsadze A."/>
            <person name="Burns P."/>
            <person name="Jenkins J."/>
            <person name="Prochnik S."/>
            <person name="Shu S."/>
            <person name="Chapman J."/>
            <person name="Pitluck S."/>
            <person name="Schmutz J."/>
            <person name="Rokhsar D."/>
        </authorList>
    </citation>
    <scope>NUCLEOTIDE SEQUENCE</scope>
</reference>
<sequence>MNNFCKFAQRSAVTSQKHVTNLLTVFTYKLLRVYIFNHTELMIYKFLMFSQHFSPLLSMPPSSSILQSSLISTRSIHARNCILLCGFWYHLLIVRALNLS</sequence>